<protein>
    <submittedName>
        <fullName evidence="2">Uncharacterized protein</fullName>
    </submittedName>
</protein>
<keyword evidence="1" id="KW-0812">Transmembrane</keyword>
<keyword evidence="1" id="KW-1133">Transmembrane helix</keyword>
<dbReference type="AlphaFoldDB" id="F4X4Y6"/>
<dbReference type="InParanoid" id="F4X4Y6"/>
<feature type="transmembrane region" description="Helical" evidence="1">
    <location>
        <begin position="20"/>
        <end position="38"/>
    </location>
</feature>
<keyword evidence="3" id="KW-1185">Reference proteome</keyword>
<evidence type="ECO:0000256" key="1">
    <source>
        <dbReference type="SAM" id="Phobius"/>
    </source>
</evidence>
<gene>
    <name evidence="2" type="ORF">G5I_13409</name>
</gene>
<evidence type="ECO:0000313" key="2">
    <source>
        <dbReference type="EMBL" id="EGI58443.1"/>
    </source>
</evidence>
<proteinExistence type="predicted"/>
<name>F4X4Y6_ACREC</name>
<accession>F4X4Y6</accession>
<keyword evidence="1" id="KW-0472">Membrane</keyword>
<reference evidence="2" key="1">
    <citation type="submission" date="2011-02" db="EMBL/GenBank/DDBJ databases">
        <title>The genome of the leaf-cutting ant Acromyrmex echinatior suggests key adaptations to social evolution and fungus farming.</title>
        <authorList>
            <person name="Nygaard S."/>
            <person name="Zhang G."/>
        </authorList>
    </citation>
    <scope>NUCLEOTIDE SEQUENCE</scope>
</reference>
<organism evidence="3">
    <name type="scientific">Acromyrmex echinatior</name>
    <name type="common">Panamanian leafcutter ant</name>
    <name type="synonym">Acromyrmex octospinosus echinatior</name>
    <dbReference type="NCBI Taxonomy" id="103372"/>
    <lineage>
        <taxon>Eukaryota</taxon>
        <taxon>Metazoa</taxon>
        <taxon>Ecdysozoa</taxon>
        <taxon>Arthropoda</taxon>
        <taxon>Hexapoda</taxon>
        <taxon>Insecta</taxon>
        <taxon>Pterygota</taxon>
        <taxon>Neoptera</taxon>
        <taxon>Endopterygota</taxon>
        <taxon>Hymenoptera</taxon>
        <taxon>Apocrita</taxon>
        <taxon>Aculeata</taxon>
        <taxon>Formicoidea</taxon>
        <taxon>Formicidae</taxon>
        <taxon>Myrmicinae</taxon>
        <taxon>Acromyrmex</taxon>
    </lineage>
</organism>
<dbReference type="Proteomes" id="UP000007755">
    <property type="component" value="Unassembled WGS sequence"/>
</dbReference>
<dbReference type="EMBL" id="GL888680">
    <property type="protein sequence ID" value="EGI58443.1"/>
    <property type="molecule type" value="Genomic_DNA"/>
</dbReference>
<sequence length="208" mass="22917">MAVPPDSSRVRDNVRGQTLMIFSAVLSLFVPVTFVHTAQKPPRNITFQRRSKEQKNVLGIFLRTFAAECPWDVLSDKVVRGFYVTVVTVPVKTVPVETVKIKIVKIFVICLRRRSVCVSAFYKKGPAAREAQRAASKKEMGFSVSINPRWTTEIYLNRISMVDINGISIAGRADVRGANIIEVARAGVFGLPRAIGECADPRAADGAP</sequence>
<evidence type="ECO:0000313" key="3">
    <source>
        <dbReference type="Proteomes" id="UP000007755"/>
    </source>
</evidence>